<sequence length="57" mass="6092">ATNPLTCHKYVTRRPGILGGGIVRVRRVTLNCQILGHECGPRPPLALDLSGYSGYSG</sequence>
<reference evidence="1 2" key="1">
    <citation type="submission" date="2021-06" db="EMBL/GenBank/DDBJ databases">
        <title>A haploid diamondback moth (Plutella xylostella L.) genome assembly resolves 31 chromosomes and identifies a diamide resistance mutation.</title>
        <authorList>
            <person name="Ward C.M."/>
            <person name="Perry K.D."/>
            <person name="Baker G."/>
            <person name="Powis K."/>
            <person name="Heckel D.G."/>
            <person name="Baxter S.W."/>
        </authorList>
    </citation>
    <scope>NUCLEOTIDE SEQUENCE [LARGE SCALE GENOMIC DNA]</scope>
    <source>
        <strain evidence="1 2">LV</strain>
        <tissue evidence="1">Single pupa</tissue>
    </source>
</reference>
<dbReference type="Proteomes" id="UP000823941">
    <property type="component" value="Chromosome 6"/>
</dbReference>
<evidence type="ECO:0000313" key="2">
    <source>
        <dbReference type="Proteomes" id="UP000823941"/>
    </source>
</evidence>
<feature type="non-terminal residue" evidence="1">
    <location>
        <position position="1"/>
    </location>
</feature>
<proteinExistence type="predicted"/>
<protein>
    <submittedName>
        <fullName evidence="1">Uncharacterized protein</fullName>
    </submittedName>
</protein>
<evidence type="ECO:0000313" key="1">
    <source>
        <dbReference type="EMBL" id="KAG7309547.1"/>
    </source>
</evidence>
<dbReference type="EMBL" id="JAHIBW010000006">
    <property type="protein sequence ID" value="KAG7309547.1"/>
    <property type="molecule type" value="Genomic_DNA"/>
</dbReference>
<comment type="caution">
    <text evidence="1">The sequence shown here is derived from an EMBL/GenBank/DDBJ whole genome shotgun (WGS) entry which is preliminary data.</text>
</comment>
<accession>A0ABQ7QWW3</accession>
<gene>
    <name evidence="1" type="ORF">JYU34_004000</name>
</gene>
<keyword evidence="2" id="KW-1185">Reference proteome</keyword>
<name>A0ABQ7QWW3_PLUXY</name>
<organism evidence="1 2">
    <name type="scientific">Plutella xylostella</name>
    <name type="common">Diamondback moth</name>
    <name type="synonym">Plutella maculipennis</name>
    <dbReference type="NCBI Taxonomy" id="51655"/>
    <lineage>
        <taxon>Eukaryota</taxon>
        <taxon>Metazoa</taxon>
        <taxon>Ecdysozoa</taxon>
        <taxon>Arthropoda</taxon>
        <taxon>Hexapoda</taxon>
        <taxon>Insecta</taxon>
        <taxon>Pterygota</taxon>
        <taxon>Neoptera</taxon>
        <taxon>Endopterygota</taxon>
        <taxon>Lepidoptera</taxon>
        <taxon>Glossata</taxon>
        <taxon>Ditrysia</taxon>
        <taxon>Yponomeutoidea</taxon>
        <taxon>Plutellidae</taxon>
        <taxon>Plutella</taxon>
    </lineage>
</organism>